<dbReference type="OMA" id="NIWAAIR"/>
<dbReference type="GO" id="GO:0016020">
    <property type="term" value="C:membrane"/>
    <property type="evidence" value="ECO:0007669"/>
    <property type="project" value="UniProtKB-SubCell"/>
</dbReference>
<dbReference type="EMBL" id="NPCC01000004">
    <property type="protein sequence ID" value="PAE90646.1"/>
    <property type="molecule type" value="Genomic_DNA"/>
</dbReference>
<dbReference type="InterPro" id="IPR005496">
    <property type="entry name" value="Integral_membrane_TerC"/>
</dbReference>
<proteinExistence type="inferred from homology"/>
<evidence type="ECO:0000313" key="7">
    <source>
        <dbReference type="Proteomes" id="UP000216207"/>
    </source>
</evidence>
<dbReference type="RefSeq" id="WP_011246684.1">
    <property type="nucleotide sequence ID" value="NZ_BOQQ01000005.1"/>
</dbReference>
<dbReference type="Gene3D" id="1.20.1250.20">
    <property type="entry name" value="MFS general substrate transporter like domains"/>
    <property type="match status" value="1"/>
</dbReference>
<gene>
    <name evidence="6" type="ORF">CHH72_01845</name>
</gene>
<dbReference type="PANTHER" id="PTHR30238">
    <property type="entry name" value="MEMBRANE BOUND PREDICTED REDOX MODULATOR"/>
    <property type="match status" value="1"/>
</dbReference>
<evidence type="ECO:0000256" key="4">
    <source>
        <dbReference type="ARBA" id="ARBA00022989"/>
    </source>
</evidence>
<evidence type="ECO:0008006" key="8">
    <source>
        <dbReference type="Google" id="ProtNLM"/>
    </source>
</evidence>
<dbReference type="SUPFAM" id="SSF103473">
    <property type="entry name" value="MFS general substrate transporter"/>
    <property type="match status" value="1"/>
</dbReference>
<keyword evidence="4" id="KW-1133">Transmembrane helix</keyword>
<dbReference type="Pfam" id="PF03741">
    <property type="entry name" value="TerC"/>
    <property type="match status" value="1"/>
</dbReference>
<protein>
    <recommendedName>
        <fullName evidence="8">TerC family protein</fullName>
    </recommendedName>
</protein>
<dbReference type="InterPro" id="IPR022493">
    <property type="entry name" value="CHP03716_TM_YkoY"/>
</dbReference>
<evidence type="ECO:0000256" key="1">
    <source>
        <dbReference type="ARBA" id="ARBA00004141"/>
    </source>
</evidence>
<dbReference type="AlphaFoldDB" id="A0A268P4G5"/>
<reference evidence="6 7" key="1">
    <citation type="submission" date="2017-07" db="EMBL/GenBank/DDBJ databases">
        <title>Isolation and whole genome analysis of endospore-forming bacteria from heroin.</title>
        <authorList>
            <person name="Kalinowski J."/>
            <person name="Ahrens B."/>
            <person name="Al-Dilaimi A."/>
            <person name="Winkler A."/>
            <person name="Wibberg D."/>
            <person name="Schleenbecker U."/>
            <person name="Ruckert C."/>
            <person name="Wolfel R."/>
            <person name="Grass G."/>
        </authorList>
    </citation>
    <scope>NUCLEOTIDE SEQUENCE [LARGE SCALE GENOMIC DNA]</scope>
    <source>
        <strain evidence="6 7">7539</strain>
    </source>
</reference>
<evidence type="ECO:0000256" key="5">
    <source>
        <dbReference type="ARBA" id="ARBA00023136"/>
    </source>
</evidence>
<comment type="caution">
    <text evidence="6">The sequence shown here is derived from an EMBL/GenBank/DDBJ whole genome shotgun (WGS) entry which is preliminary data.</text>
</comment>
<dbReference type="NCBIfam" id="TIGR03716">
    <property type="entry name" value="R_switched_YkoY"/>
    <property type="match status" value="1"/>
</dbReference>
<evidence type="ECO:0000256" key="3">
    <source>
        <dbReference type="ARBA" id="ARBA00022692"/>
    </source>
</evidence>
<dbReference type="PANTHER" id="PTHR30238:SF4">
    <property type="entry name" value="SLL1022 PROTEIN"/>
    <property type="match status" value="1"/>
</dbReference>
<dbReference type="InterPro" id="IPR036259">
    <property type="entry name" value="MFS_trans_sf"/>
</dbReference>
<keyword evidence="5" id="KW-0472">Membrane</keyword>
<sequence>MPLLLEYGWVLLVLIALEGILAADNAVVLAMIVRHLPENERKKALFYGLAGAFLFRIISLFFISLLVDVWQIQAIGAIYLLYLSIHYLYRKWVKKKTKSAKAMKAPVGFWKTVVKVELADFAFAVDSILAAVALAVTLPATNWPNIGQLDGAQFAVVLSGGIIGIVIMRFAAGKFIKLLEWRPSLETAAYLIVGWVGVKLLVYTLAHPDLHILPEHFPESSLWKTIFWTVFAGIVLIAWFKSSKDLKKASLQP</sequence>
<name>A0A268P4G5_SHOCL</name>
<comment type="subcellular location">
    <subcellularLocation>
        <location evidence="1">Membrane</location>
        <topology evidence="1">Multi-pass membrane protein</topology>
    </subcellularLocation>
</comment>
<evidence type="ECO:0000313" key="6">
    <source>
        <dbReference type="EMBL" id="PAE90646.1"/>
    </source>
</evidence>
<evidence type="ECO:0000256" key="2">
    <source>
        <dbReference type="ARBA" id="ARBA00007511"/>
    </source>
</evidence>
<organism evidence="6 7">
    <name type="scientific">Shouchella clausii</name>
    <name type="common">Alkalihalobacillus clausii</name>
    <dbReference type="NCBI Taxonomy" id="79880"/>
    <lineage>
        <taxon>Bacteria</taxon>
        <taxon>Bacillati</taxon>
        <taxon>Bacillota</taxon>
        <taxon>Bacilli</taxon>
        <taxon>Bacillales</taxon>
        <taxon>Bacillaceae</taxon>
        <taxon>Shouchella</taxon>
    </lineage>
</organism>
<comment type="similarity">
    <text evidence="2">Belongs to the TerC family.</text>
</comment>
<dbReference type="Proteomes" id="UP000216207">
    <property type="component" value="Unassembled WGS sequence"/>
</dbReference>
<accession>A0A268P4G5</accession>
<keyword evidence="3" id="KW-0812">Transmembrane</keyword>